<dbReference type="NCBIfam" id="TIGR02331">
    <property type="entry name" value="rib_alpha"/>
    <property type="match status" value="1"/>
</dbReference>
<dbReference type="AlphaFoldDB" id="A0A8H9F997"/>
<protein>
    <recommendedName>
        <fullName evidence="2">Rib domain-containing protein</fullName>
    </recommendedName>
</protein>
<dbReference type="InterPro" id="IPR012706">
    <property type="entry name" value="Rib_alpha_Esp_rpt"/>
</dbReference>
<evidence type="ECO:0000256" key="1">
    <source>
        <dbReference type="SAM" id="SignalP"/>
    </source>
</evidence>
<dbReference type="Pfam" id="PF08428">
    <property type="entry name" value="Rib"/>
    <property type="match status" value="1"/>
</dbReference>
<dbReference type="InterPro" id="IPR059115">
    <property type="entry name" value="Rib"/>
</dbReference>
<dbReference type="RefSeq" id="WP_057731035.1">
    <property type="nucleotide sequence ID" value="NZ_BLYO01000344.1"/>
</dbReference>
<feature type="chain" id="PRO_5034409475" description="Rib domain-containing protein" evidence="1">
    <location>
        <begin position="22"/>
        <end position="329"/>
    </location>
</feature>
<organism evidence="3 4">
    <name type="scientific">Lactobacillus helveticus</name>
    <name type="common">Lactobacillus suntoryeus</name>
    <dbReference type="NCBI Taxonomy" id="1587"/>
    <lineage>
        <taxon>Bacteria</taxon>
        <taxon>Bacillati</taxon>
        <taxon>Bacillota</taxon>
        <taxon>Bacilli</taxon>
        <taxon>Lactobacillales</taxon>
        <taxon>Lactobacillaceae</taxon>
        <taxon>Lactobacillus</taxon>
    </lineage>
</organism>
<dbReference type="InterPro" id="IPR027607">
    <property type="entry name" value="Surf_Exclu_SEC10/PgrA"/>
</dbReference>
<accession>A0A8H9F997</accession>
<dbReference type="NCBIfam" id="TIGR04320">
    <property type="entry name" value="Surf_Exclu_PgrA"/>
    <property type="match status" value="1"/>
</dbReference>
<name>A0A8H9F997_LACHE</name>
<dbReference type="Proteomes" id="UP000618094">
    <property type="component" value="Unassembled WGS sequence"/>
</dbReference>
<reference evidence="3" key="1">
    <citation type="submission" date="2020-07" db="EMBL/GenBank/DDBJ databases">
        <title>Draft genome sequence of Lactobacillus helveticus strain H-8.</title>
        <authorList>
            <person name="Endo A."/>
            <person name="Maeno S."/>
            <person name="Kido Y."/>
        </authorList>
    </citation>
    <scope>NUCLEOTIDE SEQUENCE</scope>
    <source>
        <strain evidence="3">H-8</strain>
    </source>
</reference>
<proteinExistence type="predicted"/>
<gene>
    <name evidence="3" type="ORF">LHEH8_16850</name>
</gene>
<comment type="caution">
    <text evidence="3">The sequence shown here is derived from an EMBL/GenBank/DDBJ whole genome shotgun (WGS) entry which is preliminary data.</text>
</comment>
<feature type="domain" description="Rib" evidence="2">
    <location>
        <begin position="45"/>
        <end position="123"/>
    </location>
</feature>
<evidence type="ECO:0000313" key="4">
    <source>
        <dbReference type="Proteomes" id="UP000618094"/>
    </source>
</evidence>
<evidence type="ECO:0000259" key="2">
    <source>
        <dbReference type="Pfam" id="PF08428"/>
    </source>
</evidence>
<evidence type="ECO:0000313" key="3">
    <source>
        <dbReference type="EMBL" id="GFO99929.1"/>
    </source>
</evidence>
<dbReference type="EMBL" id="BLYO01000344">
    <property type="protein sequence ID" value="GFO99929.1"/>
    <property type="molecule type" value="Genomic_DNA"/>
</dbReference>
<sequence>MKNKLLLSLAAATVLAVGSDAIINTTVNEPQVLAVKTKKHHKKRQAAKYRPRLLKKHPTCIIGQSSLPDAQSLINTSKLPKGTHYSWKKKPEINQPASYSSGNAKIKVTYPDHSVDVVPVTFKLYGKNEIVMPVDYKADDVDQADRTNQATATLRKATEDGMEFNVFIPESPADDHEKVDYYHLTNDQKKRLNEFAVDLINEARAALGTSSVDTDDEVLVAADRVASEYNHDHYAYSQKHDVPGLHRALDQYDSWAEDMDCQYDKPKNMTDMKEFVYNSIMAYIFNNISWEWHHAASIIGTNDVNLSRLAISYTKASDGLYVTHFIFLP</sequence>
<feature type="signal peptide" evidence="1">
    <location>
        <begin position="1"/>
        <end position="21"/>
    </location>
</feature>
<keyword evidence="1" id="KW-0732">Signal</keyword>